<dbReference type="Proteomes" id="UP000639606">
    <property type="component" value="Unassembled WGS sequence"/>
</dbReference>
<dbReference type="EMBL" id="BMRG01000004">
    <property type="protein sequence ID" value="GGP51617.1"/>
    <property type="molecule type" value="Genomic_DNA"/>
</dbReference>
<dbReference type="InterPro" id="IPR009081">
    <property type="entry name" value="PP-bd_ACP"/>
</dbReference>
<gene>
    <name evidence="2" type="ORF">GCM10010185_24560</name>
    <name evidence="3" type="ORF">GCM10010185_68480</name>
</gene>
<evidence type="ECO:0000259" key="1">
    <source>
        <dbReference type="PROSITE" id="PS50075"/>
    </source>
</evidence>
<feature type="domain" description="Carrier" evidence="1">
    <location>
        <begin position="5"/>
        <end position="83"/>
    </location>
</feature>
<accession>A0A918EIJ3</accession>
<evidence type="ECO:0000313" key="2">
    <source>
        <dbReference type="EMBL" id="GGP51617.1"/>
    </source>
</evidence>
<dbReference type="InterPro" id="IPR036736">
    <property type="entry name" value="ACP-like_sf"/>
</dbReference>
<evidence type="ECO:0000313" key="3">
    <source>
        <dbReference type="EMBL" id="GGP84947.1"/>
    </source>
</evidence>
<dbReference type="AlphaFoldDB" id="A0A918EIJ3"/>
<evidence type="ECO:0000313" key="4">
    <source>
        <dbReference type="Proteomes" id="UP000639606"/>
    </source>
</evidence>
<keyword evidence="4" id="KW-1185">Reference proteome</keyword>
<dbReference type="RefSeq" id="WP_189223370.1">
    <property type="nucleotide sequence ID" value="NZ_BMRG01000004.1"/>
</dbReference>
<dbReference type="PROSITE" id="PS50075">
    <property type="entry name" value="CARRIER"/>
    <property type="match status" value="1"/>
</dbReference>
<dbReference type="Pfam" id="PF00550">
    <property type="entry name" value="PP-binding"/>
    <property type="match status" value="1"/>
</dbReference>
<organism evidence="3 4">
    <name type="scientific">Saccharothrix coeruleofusca</name>
    <dbReference type="NCBI Taxonomy" id="33919"/>
    <lineage>
        <taxon>Bacteria</taxon>
        <taxon>Bacillati</taxon>
        <taxon>Actinomycetota</taxon>
        <taxon>Actinomycetes</taxon>
        <taxon>Pseudonocardiales</taxon>
        <taxon>Pseudonocardiaceae</taxon>
        <taxon>Saccharothrix</taxon>
    </lineage>
</organism>
<reference evidence="3" key="2">
    <citation type="submission" date="2020-09" db="EMBL/GenBank/DDBJ databases">
        <authorList>
            <person name="Sun Q."/>
            <person name="Ohkuma M."/>
        </authorList>
    </citation>
    <scope>NUCLEOTIDE SEQUENCE</scope>
    <source>
        <strain evidence="3">JCM 3313</strain>
    </source>
</reference>
<name>A0A918EIJ3_9PSEU</name>
<comment type="caution">
    <text evidence="3">The sequence shown here is derived from an EMBL/GenBank/DDBJ whole genome shotgun (WGS) entry which is preliminary data.</text>
</comment>
<dbReference type="Gene3D" id="1.10.1200.10">
    <property type="entry name" value="ACP-like"/>
    <property type="match status" value="1"/>
</dbReference>
<sequence length="83" mass="8655">MGGAVDESAVLEAVRRNVLAVVPDLDPELITPDRSLADLGCNSIDRADVAAMTVDDLGITVPVAEFGGVADIGDLVRLLVRHC</sequence>
<reference evidence="3" key="1">
    <citation type="journal article" date="2014" name="Int. J. Syst. Evol. Microbiol.">
        <title>Complete genome sequence of Corynebacterium casei LMG S-19264T (=DSM 44701T), isolated from a smear-ripened cheese.</title>
        <authorList>
            <consortium name="US DOE Joint Genome Institute (JGI-PGF)"/>
            <person name="Walter F."/>
            <person name="Albersmeier A."/>
            <person name="Kalinowski J."/>
            <person name="Ruckert C."/>
        </authorList>
    </citation>
    <scope>NUCLEOTIDE SEQUENCE</scope>
    <source>
        <strain evidence="3">JCM 3313</strain>
    </source>
</reference>
<protein>
    <recommendedName>
        <fullName evidence="1">Carrier domain-containing protein</fullName>
    </recommendedName>
</protein>
<dbReference type="EMBL" id="BMRG01000027">
    <property type="protein sequence ID" value="GGP84947.1"/>
    <property type="molecule type" value="Genomic_DNA"/>
</dbReference>
<dbReference type="SUPFAM" id="SSF47336">
    <property type="entry name" value="ACP-like"/>
    <property type="match status" value="1"/>
</dbReference>
<proteinExistence type="predicted"/>